<sequence>MSGGDFFKDILEICVVVSGEISSDFSDWGLLMTLYEGYEGLCLLLLSGMYLIDLAFKDERSVSNKGVGLGYRRGHTTFIHGDFHCFIYQDYGKLDDNLPSAEIDIQMLLDALHKDRFCIGRVEAMEGCEDQNITHTFTDIPHIILDLSLHMMKKVVAGNRPAPP</sequence>
<evidence type="ECO:0000313" key="1">
    <source>
        <dbReference type="EMBL" id="KAD3068153.1"/>
    </source>
</evidence>
<keyword evidence="2" id="KW-1185">Reference proteome</keyword>
<comment type="caution">
    <text evidence="1">The sequence shown here is derived from an EMBL/GenBank/DDBJ whole genome shotgun (WGS) entry which is preliminary data.</text>
</comment>
<evidence type="ECO:0000313" key="2">
    <source>
        <dbReference type="Proteomes" id="UP000326396"/>
    </source>
</evidence>
<dbReference type="EMBL" id="SZYD01000017">
    <property type="protein sequence ID" value="KAD3068153.1"/>
    <property type="molecule type" value="Genomic_DNA"/>
</dbReference>
<protein>
    <submittedName>
        <fullName evidence="1">Uncharacterized protein</fullName>
    </submittedName>
</protein>
<proteinExistence type="predicted"/>
<dbReference type="AlphaFoldDB" id="A0A5N6M5F0"/>
<reference evidence="1 2" key="1">
    <citation type="submission" date="2019-05" db="EMBL/GenBank/DDBJ databases">
        <title>Mikania micrantha, genome provides insights into the molecular mechanism of rapid growth.</title>
        <authorList>
            <person name="Liu B."/>
        </authorList>
    </citation>
    <scope>NUCLEOTIDE SEQUENCE [LARGE SCALE GENOMIC DNA]</scope>
    <source>
        <strain evidence="1">NLD-2019</strain>
        <tissue evidence="1">Leaf</tissue>
    </source>
</reference>
<accession>A0A5N6M5F0</accession>
<gene>
    <name evidence="1" type="ORF">E3N88_36033</name>
</gene>
<dbReference type="Proteomes" id="UP000326396">
    <property type="component" value="Linkage Group LG7"/>
</dbReference>
<name>A0A5N6M5F0_9ASTR</name>
<organism evidence="1 2">
    <name type="scientific">Mikania micrantha</name>
    <name type="common">bitter vine</name>
    <dbReference type="NCBI Taxonomy" id="192012"/>
    <lineage>
        <taxon>Eukaryota</taxon>
        <taxon>Viridiplantae</taxon>
        <taxon>Streptophyta</taxon>
        <taxon>Embryophyta</taxon>
        <taxon>Tracheophyta</taxon>
        <taxon>Spermatophyta</taxon>
        <taxon>Magnoliopsida</taxon>
        <taxon>eudicotyledons</taxon>
        <taxon>Gunneridae</taxon>
        <taxon>Pentapetalae</taxon>
        <taxon>asterids</taxon>
        <taxon>campanulids</taxon>
        <taxon>Asterales</taxon>
        <taxon>Asteraceae</taxon>
        <taxon>Asteroideae</taxon>
        <taxon>Heliantheae alliance</taxon>
        <taxon>Eupatorieae</taxon>
        <taxon>Mikania</taxon>
    </lineage>
</organism>